<keyword evidence="8" id="KW-1185">Reference proteome</keyword>
<evidence type="ECO:0000256" key="2">
    <source>
        <dbReference type="ARBA" id="ARBA00022478"/>
    </source>
</evidence>
<evidence type="ECO:0000256" key="4">
    <source>
        <dbReference type="ARBA" id="ARBA00022695"/>
    </source>
</evidence>
<dbReference type="Pfam" id="PF04997">
    <property type="entry name" value="RNA_pol_Rpb1_1"/>
    <property type="match status" value="1"/>
</dbReference>
<evidence type="ECO:0000256" key="1">
    <source>
        <dbReference type="ARBA" id="ARBA00012418"/>
    </source>
</evidence>
<dbReference type="EC" id="2.7.7.6" evidence="1"/>
<keyword evidence="5" id="KW-0804">Transcription</keyword>
<dbReference type="InterPro" id="IPR045867">
    <property type="entry name" value="DNA-dir_RpoC_beta_prime"/>
</dbReference>
<evidence type="ECO:0000256" key="5">
    <source>
        <dbReference type="ARBA" id="ARBA00023163"/>
    </source>
</evidence>
<organism evidence="7 8">
    <name type="scientific">Triparma columacea</name>
    <dbReference type="NCBI Taxonomy" id="722753"/>
    <lineage>
        <taxon>Eukaryota</taxon>
        <taxon>Sar</taxon>
        <taxon>Stramenopiles</taxon>
        <taxon>Ochrophyta</taxon>
        <taxon>Bolidophyceae</taxon>
        <taxon>Parmales</taxon>
        <taxon>Triparmaceae</taxon>
        <taxon>Triparma</taxon>
    </lineage>
</organism>
<dbReference type="OrthoDB" id="270392at2759"/>
<gene>
    <name evidence="7" type="ORF">TrCOL_g5370</name>
</gene>
<dbReference type="EMBL" id="BRYA01000256">
    <property type="protein sequence ID" value="GMI45568.1"/>
    <property type="molecule type" value="Genomic_DNA"/>
</dbReference>
<keyword evidence="2" id="KW-0240">DNA-directed RNA polymerase</keyword>
<evidence type="ECO:0000256" key="3">
    <source>
        <dbReference type="ARBA" id="ARBA00022679"/>
    </source>
</evidence>
<evidence type="ECO:0000313" key="8">
    <source>
        <dbReference type="Proteomes" id="UP001165065"/>
    </source>
</evidence>
<dbReference type="GO" id="GO:0000428">
    <property type="term" value="C:DNA-directed RNA polymerase complex"/>
    <property type="evidence" value="ECO:0007669"/>
    <property type="project" value="UniProtKB-KW"/>
</dbReference>
<feature type="domain" description="RNA polymerase Rpb1" evidence="6">
    <location>
        <begin position="3"/>
        <end position="151"/>
    </location>
</feature>
<accession>A0A9W7LD56</accession>
<comment type="caution">
    <text evidence="7">The sequence shown here is derived from an EMBL/GenBank/DDBJ whole genome shotgun (WGS) entry which is preliminary data.</text>
</comment>
<evidence type="ECO:0000259" key="6">
    <source>
        <dbReference type="Pfam" id="PF04997"/>
    </source>
</evidence>
<sequence>MPSRKPAPQGVLDPRLGVSDRVSVCETCKLGLTECSGHFGYINLGLPVFHIGYFKHTISVLQCICKNCSRVLLKDDPSANKYEYTKYLNIFRGKTVNKATGQVDDHNTDILMKQATLKKFVNEDLLPTRVLSLFKAIPDRDCELLWLASKHQWCDVSL</sequence>
<dbReference type="Gene3D" id="4.10.860.120">
    <property type="entry name" value="RNA polymerase II, clamp domain"/>
    <property type="match status" value="1"/>
</dbReference>
<proteinExistence type="predicted"/>
<dbReference type="PANTHER" id="PTHR19376">
    <property type="entry name" value="DNA-DIRECTED RNA POLYMERASE"/>
    <property type="match status" value="1"/>
</dbReference>
<protein>
    <recommendedName>
        <fullName evidence="1">DNA-directed RNA polymerase</fullName>
        <ecNumber evidence="1">2.7.7.6</ecNumber>
    </recommendedName>
</protein>
<evidence type="ECO:0000313" key="7">
    <source>
        <dbReference type="EMBL" id="GMI45568.1"/>
    </source>
</evidence>
<dbReference type="InterPro" id="IPR007080">
    <property type="entry name" value="RNA_pol_Rpb1_1"/>
</dbReference>
<dbReference type="AlphaFoldDB" id="A0A9W7LD56"/>
<reference evidence="8" key="1">
    <citation type="journal article" date="2023" name="Commun. Biol.">
        <title>Genome analysis of Parmales, the sister group of diatoms, reveals the evolutionary specialization of diatoms from phago-mixotrophs to photoautotrophs.</title>
        <authorList>
            <person name="Ban H."/>
            <person name="Sato S."/>
            <person name="Yoshikawa S."/>
            <person name="Yamada K."/>
            <person name="Nakamura Y."/>
            <person name="Ichinomiya M."/>
            <person name="Sato N."/>
            <person name="Blanc-Mathieu R."/>
            <person name="Endo H."/>
            <person name="Kuwata A."/>
            <person name="Ogata H."/>
        </authorList>
    </citation>
    <scope>NUCLEOTIDE SEQUENCE [LARGE SCALE GENOMIC DNA]</scope>
</reference>
<dbReference type="GO" id="GO:0003899">
    <property type="term" value="F:DNA-directed RNA polymerase activity"/>
    <property type="evidence" value="ECO:0007669"/>
    <property type="project" value="UniProtKB-EC"/>
</dbReference>
<keyword evidence="3" id="KW-0808">Transferase</keyword>
<dbReference type="GO" id="GO:0006351">
    <property type="term" value="P:DNA-templated transcription"/>
    <property type="evidence" value="ECO:0007669"/>
    <property type="project" value="InterPro"/>
</dbReference>
<name>A0A9W7LD56_9STRA</name>
<dbReference type="PANTHER" id="PTHR19376:SF32">
    <property type="entry name" value="DNA-DIRECTED RNA POLYMERASE III SUBUNIT RPC1"/>
    <property type="match status" value="1"/>
</dbReference>
<keyword evidence="4" id="KW-0548">Nucleotidyltransferase</keyword>
<dbReference type="SUPFAM" id="SSF64484">
    <property type="entry name" value="beta and beta-prime subunits of DNA dependent RNA-polymerase"/>
    <property type="match status" value="1"/>
</dbReference>
<dbReference type="InterPro" id="IPR044893">
    <property type="entry name" value="RNA_pol_Rpb1_clamp_domain"/>
</dbReference>
<dbReference type="Proteomes" id="UP001165065">
    <property type="component" value="Unassembled WGS sequence"/>
</dbReference>
<dbReference type="GO" id="GO:0003677">
    <property type="term" value="F:DNA binding"/>
    <property type="evidence" value="ECO:0007669"/>
    <property type="project" value="InterPro"/>
</dbReference>